<keyword evidence="7" id="KW-1185">Reference proteome</keyword>
<dbReference type="InterPro" id="IPR014001">
    <property type="entry name" value="Helicase_ATP-bd"/>
</dbReference>
<evidence type="ECO:0000256" key="2">
    <source>
        <dbReference type="ARBA" id="ARBA00022801"/>
    </source>
</evidence>
<comment type="function">
    <text evidence="4">RNA helicase.</text>
</comment>
<name>A0A2P5F4P4_TREOI</name>
<dbReference type="InParanoid" id="A0A2P5F4P4"/>
<dbReference type="AlphaFoldDB" id="A0A2P5F4P4"/>
<keyword evidence="4 6" id="KW-0347">Helicase</keyword>
<dbReference type="PROSITE" id="PS51192">
    <property type="entry name" value="HELICASE_ATP_BIND_1"/>
    <property type="match status" value="1"/>
</dbReference>
<dbReference type="GO" id="GO:0005524">
    <property type="term" value="F:ATP binding"/>
    <property type="evidence" value="ECO:0007669"/>
    <property type="project" value="UniProtKB-UniRule"/>
</dbReference>
<comment type="domain">
    <text evidence="4">The Q motif is unique to and characteristic of the DEAD box family of RNA helicases and controls ATP binding and hydrolysis.</text>
</comment>
<protein>
    <recommendedName>
        <fullName evidence="4">ATP-dependent RNA helicase</fullName>
        <ecNumber evidence="4">3.6.4.13</ecNumber>
    </recommendedName>
</protein>
<keyword evidence="3 4" id="KW-0067">ATP-binding</keyword>
<keyword evidence="2 4" id="KW-0378">Hydrolase</keyword>
<keyword evidence="1 4" id="KW-0547">Nucleotide-binding</keyword>
<dbReference type="InterPro" id="IPR027417">
    <property type="entry name" value="P-loop_NTPase"/>
</dbReference>
<evidence type="ECO:0000313" key="6">
    <source>
        <dbReference type="EMBL" id="PON92734.1"/>
    </source>
</evidence>
<comment type="caution">
    <text evidence="6">The sequence shown here is derived from an EMBL/GenBank/DDBJ whole genome shotgun (WGS) entry which is preliminary data.</text>
</comment>
<gene>
    <name evidence="6" type="ORF">TorRG33x02_115940</name>
</gene>
<sequence>MQIQAETIPLLLQGEDVLGVARTGSGKTLSFLVSAVELLYQANFTGVVAICPTRELAIQIHAVAKELLKYHSQTVGLVIWWFVKERRSRRYCKRFKSIGGDSWSSC</sequence>
<evidence type="ECO:0000256" key="4">
    <source>
        <dbReference type="RuleBase" id="RU365068"/>
    </source>
</evidence>
<dbReference type="Proteomes" id="UP000237000">
    <property type="component" value="Unassembled WGS sequence"/>
</dbReference>
<dbReference type="EC" id="3.6.4.13" evidence="4"/>
<feature type="domain" description="Helicase ATP-binding" evidence="5">
    <location>
        <begin position="8"/>
        <end position="106"/>
    </location>
</feature>
<evidence type="ECO:0000256" key="1">
    <source>
        <dbReference type="ARBA" id="ARBA00022741"/>
    </source>
</evidence>
<dbReference type="GO" id="GO:0003724">
    <property type="term" value="F:RNA helicase activity"/>
    <property type="evidence" value="ECO:0007669"/>
    <property type="project" value="UniProtKB-EC"/>
</dbReference>
<dbReference type="PANTHER" id="PTHR24031">
    <property type="entry name" value="RNA HELICASE"/>
    <property type="match status" value="1"/>
</dbReference>
<dbReference type="InterPro" id="IPR011545">
    <property type="entry name" value="DEAD/DEAH_box_helicase_dom"/>
</dbReference>
<comment type="catalytic activity">
    <reaction evidence="4">
        <text>ATP + H2O = ADP + phosphate + H(+)</text>
        <dbReference type="Rhea" id="RHEA:13065"/>
        <dbReference type="ChEBI" id="CHEBI:15377"/>
        <dbReference type="ChEBI" id="CHEBI:15378"/>
        <dbReference type="ChEBI" id="CHEBI:30616"/>
        <dbReference type="ChEBI" id="CHEBI:43474"/>
        <dbReference type="ChEBI" id="CHEBI:456216"/>
        <dbReference type="EC" id="3.6.4.13"/>
    </reaction>
</comment>
<dbReference type="OrthoDB" id="10259640at2759"/>
<keyword evidence="4" id="KW-0694">RNA-binding</keyword>
<evidence type="ECO:0000256" key="3">
    <source>
        <dbReference type="ARBA" id="ARBA00022840"/>
    </source>
</evidence>
<reference evidence="7" key="1">
    <citation type="submission" date="2016-06" db="EMBL/GenBank/DDBJ databases">
        <title>Parallel loss of symbiosis genes in relatives of nitrogen-fixing non-legume Parasponia.</title>
        <authorList>
            <person name="Van Velzen R."/>
            <person name="Holmer R."/>
            <person name="Bu F."/>
            <person name="Rutten L."/>
            <person name="Van Zeijl A."/>
            <person name="Liu W."/>
            <person name="Santuari L."/>
            <person name="Cao Q."/>
            <person name="Sharma T."/>
            <person name="Shen D."/>
            <person name="Roswanjaya Y."/>
            <person name="Wardhani T."/>
            <person name="Kalhor M.S."/>
            <person name="Jansen J."/>
            <person name="Van den Hoogen J."/>
            <person name="Gungor B."/>
            <person name="Hartog M."/>
            <person name="Hontelez J."/>
            <person name="Verver J."/>
            <person name="Yang W.-C."/>
            <person name="Schijlen E."/>
            <person name="Repin R."/>
            <person name="Schilthuizen M."/>
            <person name="Schranz E."/>
            <person name="Heidstra R."/>
            <person name="Miyata K."/>
            <person name="Fedorova E."/>
            <person name="Kohlen W."/>
            <person name="Bisseling T."/>
            <person name="Smit S."/>
            <person name="Geurts R."/>
        </authorList>
    </citation>
    <scope>NUCLEOTIDE SEQUENCE [LARGE SCALE GENOMIC DNA]</scope>
    <source>
        <strain evidence="7">cv. RG33-2</strain>
    </source>
</reference>
<dbReference type="EMBL" id="JXTC01000063">
    <property type="protein sequence ID" value="PON92734.1"/>
    <property type="molecule type" value="Genomic_DNA"/>
</dbReference>
<dbReference type="Pfam" id="PF00270">
    <property type="entry name" value="DEAD"/>
    <property type="match status" value="1"/>
</dbReference>
<proteinExistence type="inferred from homology"/>
<dbReference type="GO" id="GO:0003723">
    <property type="term" value="F:RNA binding"/>
    <property type="evidence" value="ECO:0007669"/>
    <property type="project" value="UniProtKB-UniRule"/>
</dbReference>
<organism evidence="6 7">
    <name type="scientific">Trema orientale</name>
    <name type="common">Charcoal tree</name>
    <name type="synonym">Celtis orientalis</name>
    <dbReference type="NCBI Taxonomy" id="63057"/>
    <lineage>
        <taxon>Eukaryota</taxon>
        <taxon>Viridiplantae</taxon>
        <taxon>Streptophyta</taxon>
        <taxon>Embryophyta</taxon>
        <taxon>Tracheophyta</taxon>
        <taxon>Spermatophyta</taxon>
        <taxon>Magnoliopsida</taxon>
        <taxon>eudicotyledons</taxon>
        <taxon>Gunneridae</taxon>
        <taxon>Pentapetalae</taxon>
        <taxon>rosids</taxon>
        <taxon>fabids</taxon>
        <taxon>Rosales</taxon>
        <taxon>Cannabaceae</taxon>
        <taxon>Trema</taxon>
    </lineage>
</organism>
<dbReference type="SUPFAM" id="SSF52540">
    <property type="entry name" value="P-loop containing nucleoside triphosphate hydrolases"/>
    <property type="match status" value="1"/>
</dbReference>
<comment type="similarity">
    <text evidence="4">Belongs to the DEAD box helicase family.</text>
</comment>
<accession>A0A2P5F4P4</accession>
<evidence type="ECO:0000259" key="5">
    <source>
        <dbReference type="PROSITE" id="PS51192"/>
    </source>
</evidence>
<dbReference type="STRING" id="63057.A0A2P5F4P4"/>
<dbReference type="Gene3D" id="3.40.50.300">
    <property type="entry name" value="P-loop containing nucleotide triphosphate hydrolases"/>
    <property type="match status" value="1"/>
</dbReference>
<evidence type="ECO:0000313" key="7">
    <source>
        <dbReference type="Proteomes" id="UP000237000"/>
    </source>
</evidence>
<dbReference type="GO" id="GO:0016787">
    <property type="term" value="F:hydrolase activity"/>
    <property type="evidence" value="ECO:0007669"/>
    <property type="project" value="UniProtKB-KW"/>
</dbReference>